<evidence type="ECO:0000256" key="3">
    <source>
        <dbReference type="ARBA" id="ARBA00007800"/>
    </source>
</evidence>
<evidence type="ECO:0000256" key="1">
    <source>
        <dbReference type="ARBA" id="ARBA00004812"/>
    </source>
</evidence>
<comment type="caution">
    <text evidence="11">Lacks conserved residue(s) required for the propagation of feature annotation.</text>
</comment>
<keyword evidence="14" id="KW-1185">Reference proteome</keyword>
<comment type="pathway">
    <text evidence="1 11">Pyrimidine metabolism; UMP biosynthesis via de novo pathway; (S)-dihydroorotate from bicarbonate: step 1/3.</text>
</comment>
<dbReference type="SMART" id="SM01097">
    <property type="entry name" value="CPSase_sm_chain"/>
    <property type="match status" value="1"/>
</dbReference>
<dbReference type="PRINTS" id="PR00096">
    <property type="entry name" value="GATASE"/>
</dbReference>
<dbReference type="Pfam" id="PF00988">
    <property type="entry name" value="CPSase_sm_chain"/>
    <property type="match status" value="1"/>
</dbReference>
<dbReference type="Gene3D" id="3.50.30.20">
    <property type="entry name" value="Carbamoyl-phosphate synthase small subunit, N-terminal domain"/>
    <property type="match status" value="1"/>
</dbReference>
<dbReference type="NCBIfam" id="TIGR01368">
    <property type="entry name" value="CPSaseIIsmall"/>
    <property type="match status" value="1"/>
</dbReference>
<dbReference type="InterPro" id="IPR035686">
    <property type="entry name" value="CPSase_GATase1"/>
</dbReference>
<dbReference type="InterPro" id="IPR006274">
    <property type="entry name" value="CarbamoylP_synth_ssu"/>
</dbReference>
<dbReference type="SUPFAM" id="SSF52317">
    <property type="entry name" value="Class I glutamine amidotransferase-like"/>
    <property type="match status" value="1"/>
</dbReference>
<feature type="active site" description="Nucleophile" evidence="11">
    <location>
        <position position="266"/>
    </location>
</feature>
<dbReference type="HAMAP" id="MF_01209">
    <property type="entry name" value="CPSase_S_chain"/>
    <property type="match status" value="1"/>
</dbReference>
<gene>
    <name evidence="11 13" type="primary">carA</name>
    <name evidence="13" type="ORF">INP52_05920</name>
</gene>
<feature type="binding site" evidence="11">
    <location>
        <position position="308"/>
    </location>
    <ligand>
        <name>L-glutamine</name>
        <dbReference type="ChEBI" id="CHEBI:58359"/>
    </ligand>
</feature>
<dbReference type="InterPro" id="IPR017926">
    <property type="entry name" value="GATASE"/>
</dbReference>
<dbReference type="FunFam" id="3.50.30.20:FF:000001">
    <property type="entry name" value="Carbamoyl-phosphate synthase small chain"/>
    <property type="match status" value="1"/>
</dbReference>
<evidence type="ECO:0000313" key="14">
    <source>
        <dbReference type="Proteomes" id="UP000593735"/>
    </source>
</evidence>
<comment type="subunit">
    <text evidence="11">Composed of two chains; the small (or glutamine) chain promotes the hydrolysis of glutamine to ammonia, which is used by the large (or ammonia) chain to synthesize carbamoyl phosphate. Tetramer of heterodimers (alpha,beta)4.</text>
</comment>
<name>A0A7S7M7R6_9ACTN</name>
<dbReference type="GO" id="GO:0006541">
    <property type="term" value="P:glutamine metabolic process"/>
    <property type="evidence" value="ECO:0007669"/>
    <property type="project" value="InterPro"/>
</dbReference>
<comment type="function">
    <text evidence="11">Small subunit of the glutamine-dependent carbamoyl phosphate synthetase (CPSase). CPSase catalyzes the formation of carbamoyl phosphate from the ammonia moiety of glutamine, carbonate, and phosphate donated by ATP, constituting the first step of 2 biosynthetic pathways, one leading to arginine and/or urea and the other to pyrimidine nucleotides. The small subunit (glutamine amidotransferase) binds and cleaves glutamine to supply the large subunit with the substrate ammonia.</text>
</comment>
<evidence type="ECO:0000256" key="7">
    <source>
        <dbReference type="ARBA" id="ARBA00022962"/>
    </source>
</evidence>
<dbReference type="EC" id="6.3.5.5" evidence="11"/>
<evidence type="ECO:0000313" key="13">
    <source>
        <dbReference type="EMBL" id="QOY59977.1"/>
    </source>
</evidence>
<evidence type="ECO:0000256" key="2">
    <source>
        <dbReference type="ARBA" id="ARBA00005077"/>
    </source>
</evidence>
<feature type="active site" evidence="11">
    <location>
        <position position="384"/>
    </location>
</feature>
<sequence length="422" mass="45522">MNLLVDEGAHPRALLALEDGTHFFGRSAGAEGETFGEIVFNTSMVGYQEIVSDPSYAGQLVTLTYPQVGNYGINERDMQADELHLAGLVVHDLCYTPSNWQSVLSLPEFLSSRGVVAIEDVDTRALTLAIREGGAMRAALSTTDLDPESLVARVRASAPISQHNYVADVSCARSHVVGARTASNASERPLRVVAYDCGEKSGIVRRLAAAGCEVTVVPWDTPAADVLASAPDGVFFSNGPGDPQSVPAVVEAVRACLGKVPVFGICLGNQVISLAAGAHIEKLPYGHHGGNEPVMNLLTGKVEITAQNHNYGPVFSTFGPLVPELSDDVSEHPRDLRFWSQRRMAPVVMNKRYGRVRLTHVNLNDGTPEGIQFLDVPAFSLQYHPEAKPGPNDSAYAFAAFARLMRGEQDYLAIDVREGRRF</sequence>
<comment type="pathway">
    <text evidence="2 11">Amino-acid biosynthesis; L-arginine biosynthesis; carbamoyl phosphate from bicarbonate: step 1/1.</text>
</comment>
<dbReference type="GO" id="GO:0044205">
    <property type="term" value="P:'de novo' UMP biosynthetic process"/>
    <property type="evidence" value="ECO:0007669"/>
    <property type="project" value="UniProtKB-UniRule"/>
</dbReference>
<protein>
    <recommendedName>
        <fullName evidence="11">Carbamoyl phosphate synthase small chain</fullName>
        <ecNumber evidence="11">6.3.5.5</ecNumber>
    </recommendedName>
    <alternativeName>
        <fullName evidence="11">Carbamoyl phosphate synthetase glutamine chain</fullName>
    </alternativeName>
</protein>
<dbReference type="UniPathway" id="UPA00070">
    <property type="reaction ID" value="UER00115"/>
</dbReference>
<comment type="catalytic activity">
    <reaction evidence="9 11">
        <text>hydrogencarbonate + L-glutamine + 2 ATP + H2O = carbamoyl phosphate + L-glutamate + 2 ADP + phosphate + 2 H(+)</text>
        <dbReference type="Rhea" id="RHEA:18633"/>
        <dbReference type="ChEBI" id="CHEBI:15377"/>
        <dbReference type="ChEBI" id="CHEBI:15378"/>
        <dbReference type="ChEBI" id="CHEBI:17544"/>
        <dbReference type="ChEBI" id="CHEBI:29985"/>
        <dbReference type="ChEBI" id="CHEBI:30616"/>
        <dbReference type="ChEBI" id="CHEBI:43474"/>
        <dbReference type="ChEBI" id="CHEBI:58228"/>
        <dbReference type="ChEBI" id="CHEBI:58359"/>
        <dbReference type="ChEBI" id="CHEBI:456216"/>
        <dbReference type="EC" id="6.3.5.5"/>
    </reaction>
</comment>
<dbReference type="GO" id="GO:0005524">
    <property type="term" value="F:ATP binding"/>
    <property type="evidence" value="ECO:0007669"/>
    <property type="project" value="UniProtKB-UniRule"/>
</dbReference>
<feature type="binding site" evidence="11">
    <location>
        <position position="311"/>
    </location>
    <ligand>
        <name>L-glutamine</name>
        <dbReference type="ChEBI" id="CHEBI:58359"/>
    </ligand>
</feature>
<evidence type="ECO:0000256" key="11">
    <source>
        <dbReference type="HAMAP-Rule" id="MF_01209"/>
    </source>
</evidence>
<dbReference type="CDD" id="cd01744">
    <property type="entry name" value="GATase1_CPSase"/>
    <property type="match status" value="1"/>
</dbReference>
<dbReference type="InterPro" id="IPR050472">
    <property type="entry name" value="Anth_synth/Amidotransfase"/>
</dbReference>
<feature type="binding site" evidence="11">
    <location>
        <position position="270"/>
    </location>
    <ligand>
        <name>L-glutamine</name>
        <dbReference type="ChEBI" id="CHEBI:58359"/>
    </ligand>
</feature>
<evidence type="ECO:0000259" key="12">
    <source>
        <dbReference type="SMART" id="SM01097"/>
    </source>
</evidence>
<feature type="binding site" evidence="11">
    <location>
        <position position="267"/>
    </location>
    <ligand>
        <name>L-glutamine</name>
        <dbReference type="ChEBI" id="CHEBI:58359"/>
    </ligand>
</feature>
<feature type="binding site" evidence="11">
    <location>
        <position position="55"/>
    </location>
    <ligand>
        <name>L-glutamine</name>
        <dbReference type="ChEBI" id="CHEBI:58359"/>
    </ligand>
</feature>
<dbReference type="PRINTS" id="PR00099">
    <property type="entry name" value="CPSGATASE"/>
</dbReference>
<keyword evidence="11" id="KW-0028">Amino-acid biosynthesis</keyword>
<keyword evidence="6 11" id="KW-0067">ATP-binding</keyword>
<feature type="binding site" evidence="11">
    <location>
        <position position="239"/>
    </location>
    <ligand>
        <name>L-glutamine</name>
        <dbReference type="ChEBI" id="CHEBI:58359"/>
    </ligand>
</feature>
<reference evidence="13 14" key="1">
    <citation type="submission" date="2020-10" db="EMBL/GenBank/DDBJ databases">
        <title>Olsenella immobilis sp.nov., isolated from the mud in a fermentation cellar used for the production of Chinese strong-flavoured liquor.</title>
        <authorList>
            <person name="Lu L."/>
        </authorList>
    </citation>
    <scope>NUCLEOTIDE SEQUENCE [LARGE SCALE GENOMIC DNA]</scope>
    <source>
        <strain evidence="13 14">LZLJ-2</strain>
    </source>
</reference>
<dbReference type="PROSITE" id="PS51273">
    <property type="entry name" value="GATASE_TYPE_1"/>
    <property type="match status" value="1"/>
</dbReference>
<keyword evidence="7 11" id="KW-0315">Glutamine amidotransferase</keyword>
<evidence type="ECO:0000256" key="6">
    <source>
        <dbReference type="ARBA" id="ARBA00022840"/>
    </source>
</evidence>
<keyword evidence="5 11" id="KW-0547">Nucleotide-binding</keyword>
<dbReference type="PANTHER" id="PTHR43418">
    <property type="entry name" value="MULTIFUNCTIONAL TRYPTOPHAN BIOSYNTHESIS PROTEIN-RELATED"/>
    <property type="match status" value="1"/>
</dbReference>
<dbReference type="PANTHER" id="PTHR43418:SF7">
    <property type="entry name" value="CARBAMOYL-PHOSPHATE SYNTHASE SMALL CHAIN"/>
    <property type="match status" value="1"/>
</dbReference>
<dbReference type="Gene3D" id="3.40.50.880">
    <property type="match status" value="1"/>
</dbReference>
<dbReference type="SUPFAM" id="SSF52021">
    <property type="entry name" value="Carbamoyl phosphate synthetase, small subunit N-terminal domain"/>
    <property type="match status" value="1"/>
</dbReference>
<feature type="binding site" evidence="11">
    <location>
        <position position="241"/>
    </location>
    <ligand>
        <name>L-glutamine</name>
        <dbReference type="ChEBI" id="CHEBI:58359"/>
    </ligand>
</feature>
<dbReference type="GO" id="GO:0006207">
    <property type="term" value="P:'de novo' pyrimidine nucleobase biosynthetic process"/>
    <property type="evidence" value="ECO:0007669"/>
    <property type="project" value="InterPro"/>
</dbReference>
<keyword evidence="4 11" id="KW-0436">Ligase</keyword>
<dbReference type="UniPathway" id="UPA00068">
    <property type="reaction ID" value="UER00171"/>
</dbReference>
<organism evidence="13 14">
    <name type="scientific">Thermophilibacter immobilis</name>
    <dbReference type="NCBI Taxonomy" id="2779519"/>
    <lineage>
        <taxon>Bacteria</taxon>
        <taxon>Bacillati</taxon>
        <taxon>Actinomycetota</taxon>
        <taxon>Coriobacteriia</taxon>
        <taxon>Coriobacteriales</taxon>
        <taxon>Atopobiaceae</taxon>
        <taxon>Thermophilibacter</taxon>
    </lineage>
</organism>
<dbReference type="InterPro" id="IPR029062">
    <property type="entry name" value="Class_I_gatase-like"/>
</dbReference>
<keyword evidence="11" id="KW-0055">Arginine biosynthesis</keyword>
<dbReference type="KEGG" id="tio:INP52_05920"/>
<feature type="domain" description="Carbamoyl-phosphate synthase small subunit N-terminal" evidence="12">
    <location>
        <begin position="11"/>
        <end position="141"/>
    </location>
</feature>
<evidence type="ECO:0000256" key="10">
    <source>
        <dbReference type="ARBA" id="ARBA00049285"/>
    </source>
</evidence>
<comment type="similarity">
    <text evidence="3 11">Belongs to the CarA family.</text>
</comment>
<accession>A0A7S7M7R6</accession>
<keyword evidence="8 11" id="KW-0665">Pyrimidine biosynthesis</keyword>
<dbReference type="GO" id="GO:0006526">
    <property type="term" value="P:L-arginine biosynthetic process"/>
    <property type="evidence" value="ECO:0007669"/>
    <property type="project" value="UniProtKB-UniRule"/>
</dbReference>
<dbReference type="NCBIfam" id="NF009475">
    <property type="entry name" value="PRK12838.1"/>
    <property type="match status" value="1"/>
</dbReference>
<evidence type="ECO:0000256" key="4">
    <source>
        <dbReference type="ARBA" id="ARBA00022598"/>
    </source>
</evidence>
<evidence type="ECO:0000256" key="8">
    <source>
        <dbReference type="ARBA" id="ARBA00022975"/>
    </source>
</evidence>
<dbReference type="RefSeq" id="WP_194369959.1">
    <property type="nucleotide sequence ID" value="NZ_CP063767.1"/>
</dbReference>
<proteinExistence type="inferred from homology"/>
<evidence type="ECO:0000256" key="5">
    <source>
        <dbReference type="ARBA" id="ARBA00022741"/>
    </source>
</evidence>
<feature type="active site" evidence="11">
    <location>
        <position position="386"/>
    </location>
</feature>
<dbReference type="Pfam" id="PF00117">
    <property type="entry name" value="GATase"/>
    <property type="match status" value="2"/>
</dbReference>
<feature type="region of interest" description="CPSase" evidence="11">
    <location>
        <begin position="1"/>
        <end position="189"/>
    </location>
</feature>
<evidence type="ECO:0000256" key="9">
    <source>
        <dbReference type="ARBA" id="ARBA00048816"/>
    </source>
</evidence>
<dbReference type="InterPro" id="IPR036480">
    <property type="entry name" value="CarbP_synth_ssu_N_sf"/>
</dbReference>
<dbReference type="InterPro" id="IPR002474">
    <property type="entry name" value="CarbamoylP_synth_ssu_N"/>
</dbReference>
<dbReference type="Proteomes" id="UP000593735">
    <property type="component" value="Chromosome"/>
</dbReference>
<comment type="catalytic activity">
    <reaction evidence="10 11">
        <text>L-glutamine + H2O = L-glutamate + NH4(+)</text>
        <dbReference type="Rhea" id="RHEA:15889"/>
        <dbReference type="ChEBI" id="CHEBI:15377"/>
        <dbReference type="ChEBI" id="CHEBI:28938"/>
        <dbReference type="ChEBI" id="CHEBI:29985"/>
        <dbReference type="ChEBI" id="CHEBI:58359"/>
    </reaction>
</comment>
<dbReference type="EMBL" id="CP063767">
    <property type="protein sequence ID" value="QOY59977.1"/>
    <property type="molecule type" value="Genomic_DNA"/>
</dbReference>
<dbReference type="AlphaFoldDB" id="A0A7S7M7R6"/>
<dbReference type="GO" id="GO:0004088">
    <property type="term" value="F:carbamoyl-phosphate synthase (glutamine-hydrolyzing) activity"/>
    <property type="evidence" value="ECO:0007669"/>
    <property type="project" value="UniProtKB-UniRule"/>
</dbReference>